<dbReference type="AlphaFoldDB" id="A0AAV7NY94"/>
<accession>A0AAV7NY94</accession>
<sequence length="167" mass="18978">MFREADIIGASDDTVGGWCRGGTIKDDPEHHIIDNDTGDISPATLWDMAKVVFRDKLISHMAMIEWATKQRRQELEGNLDVAETSRKQQGTTRTPIKDDPEHHIIDNDTGDISPATLWDMAKVVFRDKLISHMVMIEWATKQRRQELEGNLDVAETCHKQQGTTRTP</sequence>
<evidence type="ECO:0000313" key="3">
    <source>
        <dbReference type="Proteomes" id="UP001066276"/>
    </source>
</evidence>
<comment type="caution">
    <text evidence="2">The sequence shown here is derived from an EMBL/GenBank/DDBJ whole genome shotgun (WGS) entry which is preliminary data.</text>
</comment>
<evidence type="ECO:0000313" key="2">
    <source>
        <dbReference type="EMBL" id="KAJ1120371.1"/>
    </source>
</evidence>
<dbReference type="EMBL" id="JANPWB010000012">
    <property type="protein sequence ID" value="KAJ1120371.1"/>
    <property type="molecule type" value="Genomic_DNA"/>
</dbReference>
<keyword evidence="3" id="KW-1185">Reference proteome</keyword>
<name>A0AAV7NY94_PLEWA</name>
<feature type="region of interest" description="Disordered" evidence="1">
    <location>
        <begin position="77"/>
        <end position="108"/>
    </location>
</feature>
<organism evidence="2 3">
    <name type="scientific">Pleurodeles waltl</name>
    <name type="common">Iberian ribbed newt</name>
    <dbReference type="NCBI Taxonomy" id="8319"/>
    <lineage>
        <taxon>Eukaryota</taxon>
        <taxon>Metazoa</taxon>
        <taxon>Chordata</taxon>
        <taxon>Craniata</taxon>
        <taxon>Vertebrata</taxon>
        <taxon>Euteleostomi</taxon>
        <taxon>Amphibia</taxon>
        <taxon>Batrachia</taxon>
        <taxon>Caudata</taxon>
        <taxon>Salamandroidea</taxon>
        <taxon>Salamandridae</taxon>
        <taxon>Pleurodelinae</taxon>
        <taxon>Pleurodeles</taxon>
    </lineage>
</organism>
<proteinExistence type="predicted"/>
<gene>
    <name evidence="2" type="ORF">NDU88_008541</name>
</gene>
<reference evidence="2" key="1">
    <citation type="journal article" date="2022" name="bioRxiv">
        <title>Sequencing and chromosome-scale assembly of the giantPleurodeles waltlgenome.</title>
        <authorList>
            <person name="Brown T."/>
            <person name="Elewa A."/>
            <person name="Iarovenko S."/>
            <person name="Subramanian E."/>
            <person name="Araus A.J."/>
            <person name="Petzold A."/>
            <person name="Susuki M."/>
            <person name="Suzuki K.-i.T."/>
            <person name="Hayashi T."/>
            <person name="Toyoda A."/>
            <person name="Oliveira C."/>
            <person name="Osipova E."/>
            <person name="Leigh N.D."/>
            <person name="Simon A."/>
            <person name="Yun M.H."/>
        </authorList>
    </citation>
    <scope>NUCLEOTIDE SEQUENCE</scope>
    <source>
        <strain evidence="2">20211129_DDA</strain>
        <tissue evidence="2">Liver</tissue>
    </source>
</reference>
<dbReference type="Proteomes" id="UP001066276">
    <property type="component" value="Chromosome 8"/>
</dbReference>
<protein>
    <submittedName>
        <fullName evidence="2">Uncharacterized protein</fullName>
    </submittedName>
</protein>
<feature type="compositionally biased region" description="Basic and acidic residues" evidence="1">
    <location>
        <begin position="95"/>
        <end position="106"/>
    </location>
</feature>
<evidence type="ECO:0000256" key="1">
    <source>
        <dbReference type="SAM" id="MobiDB-lite"/>
    </source>
</evidence>